<evidence type="ECO:0000313" key="8">
    <source>
        <dbReference type="EMBL" id="SCY49336.1"/>
    </source>
</evidence>
<evidence type="ECO:0000256" key="5">
    <source>
        <dbReference type="ARBA" id="ARBA00023136"/>
    </source>
</evidence>
<evidence type="ECO:0000256" key="4">
    <source>
        <dbReference type="ARBA" id="ARBA00022989"/>
    </source>
</evidence>
<dbReference type="OrthoDB" id="9804001at2"/>
<keyword evidence="9" id="KW-1185">Reference proteome</keyword>
<feature type="transmembrane region" description="Helical" evidence="6">
    <location>
        <begin position="138"/>
        <end position="163"/>
    </location>
</feature>
<keyword evidence="5 6" id="KW-0472">Membrane</keyword>
<dbReference type="InterPro" id="IPR013525">
    <property type="entry name" value="ABC2_TM"/>
</dbReference>
<feature type="transmembrane region" description="Helical" evidence="6">
    <location>
        <begin position="170"/>
        <end position="191"/>
    </location>
</feature>
<keyword evidence="6" id="KW-1003">Cell membrane</keyword>
<feature type="transmembrane region" description="Helical" evidence="6">
    <location>
        <begin position="105"/>
        <end position="132"/>
    </location>
</feature>
<dbReference type="PANTHER" id="PTHR43332">
    <property type="entry name" value="INNER MEMBRANE TRANSPORT PERMEASE YADH-RELATED"/>
    <property type="match status" value="1"/>
</dbReference>
<dbReference type="Pfam" id="PF01061">
    <property type="entry name" value="ABC2_membrane"/>
    <property type="match status" value="1"/>
</dbReference>
<keyword evidence="6" id="KW-0813">Transport</keyword>
<dbReference type="GO" id="GO:0140359">
    <property type="term" value="F:ABC-type transporter activity"/>
    <property type="evidence" value="ECO:0007669"/>
    <property type="project" value="InterPro"/>
</dbReference>
<dbReference type="InterPro" id="IPR047817">
    <property type="entry name" value="ABC2_TM_bact-type"/>
</dbReference>
<name>A0A0P9C697_9GAMM</name>
<evidence type="ECO:0000313" key="9">
    <source>
        <dbReference type="Proteomes" id="UP000183104"/>
    </source>
</evidence>
<reference evidence="9" key="1">
    <citation type="submission" date="2016-10" db="EMBL/GenBank/DDBJ databases">
        <authorList>
            <person name="Varghese N."/>
        </authorList>
    </citation>
    <scope>NUCLEOTIDE SEQUENCE [LARGE SCALE GENOMIC DNA]</scope>
    <source>
        <strain evidence="9">HL 19</strain>
    </source>
</reference>
<dbReference type="PRINTS" id="PR00164">
    <property type="entry name" value="ABC2TRNSPORT"/>
</dbReference>
<feature type="transmembrane region" description="Helical" evidence="6">
    <location>
        <begin position="20"/>
        <end position="41"/>
    </location>
</feature>
<dbReference type="InterPro" id="IPR000412">
    <property type="entry name" value="ABC_2_transport"/>
</dbReference>
<dbReference type="PANTHER" id="PTHR43332:SF2">
    <property type="entry name" value="INNER MEMBRANE TRANSPORT PERMEASE YADH"/>
    <property type="match status" value="1"/>
</dbReference>
<keyword evidence="3 6" id="KW-0812">Transmembrane</keyword>
<feature type="transmembrane region" description="Helical" evidence="6">
    <location>
        <begin position="61"/>
        <end position="84"/>
    </location>
</feature>
<dbReference type="NCBIfam" id="NF011648">
    <property type="entry name" value="PRK15066.1"/>
    <property type="match status" value="1"/>
</dbReference>
<proteinExistence type="inferred from homology"/>
<dbReference type="PROSITE" id="PS51012">
    <property type="entry name" value="ABC_TM2"/>
    <property type="match status" value="1"/>
</dbReference>
<evidence type="ECO:0000259" key="7">
    <source>
        <dbReference type="PROSITE" id="PS51012"/>
    </source>
</evidence>
<feature type="transmembrane region" description="Helical" evidence="6">
    <location>
        <begin position="226"/>
        <end position="248"/>
    </location>
</feature>
<organism evidence="8 9">
    <name type="scientific">Thiohalorhabdus denitrificans</name>
    <dbReference type="NCBI Taxonomy" id="381306"/>
    <lineage>
        <taxon>Bacteria</taxon>
        <taxon>Pseudomonadati</taxon>
        <taxon>Pseudomonadota</taxon>
        <taxon>Gammaproteobacteria</taxon>
        <taxon>Thiohalorhabdales</taxon>
        <taxon>Thiohalorhabdaceae</taxon>
        <taxon>Thiohalorhabdus</taxon>
    </lineage>
</organism>
<dbReference type="RefSeq" id="WP_054965610.1">
    <property type="nucleotide sequence ID" value="NZ_FMUN01000006.1"/>
</dbReference>
<gene>
    <name evidence="8" type="ORF">SAMN05661077_2289</name>
</gene>
<accession>A0A0P9C697</accession>
<dbReference type="AlphaFoldDB" id="A0A0P9C697"/>
<feature type="domain" description="ABC transmembrane type-2" evidence="7">
    <location>
        <begin position="22"/>
        <end position="251"/>
    </location>
</feature>
<dbReference type="STRING" id="381306.AN478_05455"/>
<evidence type="ECO:0000256" key="2">
    <source>
        <dbReference type="ARBA" id="ARBA00007783"/>
    </source>
</evidence>
<evidence type="ECO:0000256" key="3">
    <source>
        <dbReference type="ARBA" id="ARBA00022692"/>
    </source>
</evidence>
<dbReference type="InterPro" id="IPR052522">
    <property type="entry name" value="ABC-2_transport_permease"/>
</dbReference>
<comment type="similarity">
    <text evidence="2 6">Belongs to the ABC-2 integral membrane protein family.</text>
</comment>
<keyword evidence="4 6" id="KW-1133">Transmembrane helix</keyword>
<comment type="subcellular location">
    <subcellularLocation>
        <location evidence="6">Cell inner membrane</location>
        <topology evidence="6">Multi-pass membrane protein</topology>
    </subcellularLocation>
    <subcellularLocation>
        <location evidence="1">Membrane</location>
        <topology evidence="1">Multi-pass membrane protein</topology>
    </subcellularLocation>
</comment>
<dbReference type="EMBL" id="FMUN01000006">
    <property type="protein sequence ID" value="SCY49336.1"/>
    <property type="molecule type" value="Genomic_DNA"/>
</dbReference>
<dbReference type="PATRIC" id="fig|381306.5.peg.2286"/>
<dbReference type="Proteomes" id="UP000183104">
    <property type="component" value="Unassembled WGS sequence"/>
</dbReference>
<dbReference type="GO" id="GO:0043190">
    <property type="term" value="C:ATP-binding cassette (ABC) transporter complex"/>
    <property type="evidence" value="ECO:0007669"/>
    <property type="project" value="InterPro"/>
</dbReference>
<protein>
    <recommendedName>
        <fullName evidence="6">Transport permease protein</fullName>
    </recommendedName>
</protein>
<evidence type="ECO:0000256" key="6">
    <source>
        <dbReference type="RuleBase" id="RU361157"/>
    </source>
</evidence>
<sequence>MMEFNLTGFLTLLRKEVMRFWKVGVQTVFSPMVTTLLYLLIFSYVLEDRVNVYPGVSYTEFLVPGLMMMSIIQNAFANSSSSLIQSKVTGNVVFILLPPLSSLEFYLAFVLAAAIRGMLVGVSVYIVAIFFVDLSLDHLGAILLFAFLASSVMGAFGVIAGIWAEKFDQIAAFTNFFVVPLSFLSGVFYSINDLPAFWRGVSHLNPFFYMIDGFRAGFIGHSDVSLAFSFAFVVGFLVLLSAAALWMLGTGYKMRS</sequence>
<dbReference type="PIRSF" id="PIRSF006648">
    <property type="entry name" value="DrrB"/>
    <property type="match status" value="1"/>
</dbReference>
<evidence type="ECO:0000256" key="1">
    <source>
        <dbReference type="ARBA" id="ARBA00004141"/>
    </source>
</evidence>